<dbReference type="EMBL" id="JAMSHJ010000006">
    <property type="protein sequence ID" value="KAI5399097.1"/>
    <property type="molecule type" value="Genomic_DNA"/>
</dbReference>
<dbReference type="Pfam" id="PF05623">
    <property type="entry name" value="DUF789"/>
    <property type="match status" value="1"/>
</dbReference>
<reference evidence="2 3" key="1">
    <citation type="journal article" date="2022" name="Nat. Genet.">
        <title>Improved pea reference genome and pan-genome highlight genomic features and evolutionary characteristics.</title>
        <authorList>
            <person name="Yang T."/>
            <person name="Liu R."/>
            <person name="Luo Y."/>
            <person name="Hu S."/>
            <person name="Wang D."/>
            <person name="Wang C."/>
            <person name="Pandey M.K."/>
            <person name="Ge S."/>
            <person name="Xu Q."/>
            <person name="Li N."/>
            <person name="Li G."/>
            <person name="Huang Y."/>
            <person name="Saxena R.K."/>
            <person name="Ji Y."/>
            <person name="Li M."/>
            <person name="Yan X."/>
            <person name="He Y."/>
            <person name="Liu Y."/>
            <person name="Wang X."/>
            <person name="Xiang C."/>
            <person name="Varshney R.K."/>
            <person name="Ding H."/>
            <person name="Gao S."/>
            <person name="Zong X."/>
        </authorList>
    </citation>
    <scope>NUCLEOTIDE SEQUENCE [LARGE SCALE GENOMIC DNA]</scope>
    <source>
        <strain evidence="2 3">cv. Zhongwan 6</strain>
    </source>
</reference>
<dbReference type="Proteomes" id="UP001058974">
    <property type="component" value="Chromosome 6"/>
</dbReference>
<feature type="region of interest" description="Disordered" evidence="1">
    <location>
        <begin position="1"/>
        <end position="23"/>
    </location>
</feature>
<organism evidence="2 3">
    <name type="scientific">Pisum sativum</name>
    <name type="common">Garden pea</name>
    <name type="synonym">Lathyrus oleraceus</name>
    <dbReference type="NCBI Taxonomy" id="3888"/>
    <lineage>
        <taxon>Eukaryota</taxon>
        <taxon>Viridiplantae</taxon>
        <taxon>Streptophyta</taxon>
        <taxon>Embryophyta</taxon>
        <taxon>Tracheophyta</taxon>
        <taxon>Spermatophyta</taxon>
        <taxon>Magnoliopsida</taxon>
        <taxon>eudicotyledons</taxon>
        <taxon>Gunneridae</taxon>
        <taxon>Pentapetalae</taxon>
        <taxon>rosids</taxon>
        <taxon>fabids</taxon>
        <taxon>Fabales</taxon>
        <taxon>Fabaceae</taxon>
        <taxon>Papilionoideae</taxon>
        <taxon>50 kb inversion clade</taxon>
        <taxon>NPAAA clade</taxon>
        <taxon>Hologalegina</taxon>
        <taxon>IRL clade</taxon>
        <taxon>Fabeae</taxon>
        <taxon>Lathyrus</taxon>
    </lineage>
</organism>
<keyword evidence="3" id="KW-1185">Reference proteome</keyword>
<gene>
    <name evidence="2" type="ORF">KIW84_064463</name>
</gene>
<dbReference type="InterPro" id="IPR008507">
    <property type="entry name" value="DUF789"/>
</dbReference>
<accession>A0A9D5A668</accession>
<evidence type="ECO:0000256" key="1">
    <source>
        <dbReference type="SAM" id="MobiDB-lite"/>
    </source>
</evidence>
<dbReference type="AlphaFoldDB" id="A0A9D5A668"/>
<name>A0A9D5A668_PEA</name>
<dbReference type="PANTHER" id="PTHR31343:SF8">
    <property type="entry name" value="OS07G0246600 PROTEIN"/>
    <property type="match status" value="1"/>
</dbReference>
<evidence type="ECO:0000313" key="3">
    <source>
        <dbReference type="Proteomes" id="UP001058974"/>
    </source>
</evidence>
<protein>
    <recommendedName>
        <fullName evidence="4">DUF789 family protein</fullName>
    </recommendedName>
</protein>
<sequence length="332" mass="37580">MSNSTSKCSLPKKSGSNSNRFKFFIPRNNKNKQQQNAVEPIKQDVSQVDLYKSISPVKQDVLQVVSKESISPIPVSVKNLNNILSSFTPKLQTKSKGSKSSESVEKPYFVLENLWDSFKEWSAYGVDVPLTLNEDEHVIQYFVPYLSAIQLYVEDEGLAKKASEESGTSVPSNKTPHKLVYKYFEHVLPFARLPLTDQVSTLAKEDPCIKNLKSSELSSRSWFSVAWYPIYRIPLGPTMKNLSASFLTYHKLSTDFKIKTQQEMHGGKLIMSLPSFGLTTNKVKGSILPFPEASESRLLNSHLKAAADWSKNLEVNHYDHNHFVKNGKQWVE</sequence>
<proteinExistence type="predicted"/>
<dbReference type="Gramene" id="Psat06G0446300-T1">
    <property type="protein sequence ID" value="KAI5399097.1"/>
    <property type="gene ID" value="KIW84_064463"/>
</dbReference>
<evidence type="ECO:0000313" key="2">
    <source>
        <dbReference type="EMBL" id="KAI5399097.1"/>
    </source>
</evidence>
<feature type="compositionally biased region" description="Polar residues" evidence="1">
    <location>
        <begin position="1"/>
        <end position="20"/>
    </location>
</feature>
<dbReference type="Gramene" id="Psat6g163560.1">
    <property type="protein sequence ID" value="Psat6g163560.1.cds"/>
    <property type="gene ID" value="Psat6g163560"/>
</dbReference>
<comment type="caution">
    <text evidence="2">The sequence shown here is derived from an EMBL/GenBank/DDBJ whole genome shotgun (WGS) entry which is preliminary data.</text>
</comment>
<dbReference type="OrthoDB" id="1716402at2759"/>
<dbReference type="PANTHER" id="PTHR31343">
    <property type="entry name" value="T15D22.8"/>
    <property type="match status" value="1"/>
</dbReference>
<evidence type="ECO:0008006" key="4">
    <source>
        <dbReference type="Google" id="ProtNLM"/>
    </source>
</evidence>